<keyword evidence="5" id="KW-0175">Coiled coil</keyword>
<feature type="compositionally biased region" description="Pro residues" evidence="6">
    <location>
        <begin position="911"/>
        <end position="964"/>
    </location>
</feature>
<dbReference type="InterPro" id="IPR036084">
    <property type="entry name" value="Ser_inhib-like_sf"/>
</dbReference>
<dbReference type="InterPro" id="IPR024731">
    <property type="entry name" value="NELL2-like_EGF"/>
</dbReference>
<dbReference type="SMART" id="SM00181">
    <property type="entry name" value="EGF"/>
    <property type="match status" value="19"/>
</dbReference>
<dbReference type="InterPro" id="IPR000742">
    <property type="entry name" value="EGF"/>
</dbReference>
<dbReference type="EMBL" id="VSWD01000009">
    <property type="protein sequence ID" value="KAK3093407.1"/>
    <property type="molecule type" value="Genomic_DNA"/>
</dbReference>
<evidence type="ECO:0000313" key="10">
    <source>
        <dbReference type="Proteomes" id="UP001186944"/>
    </source>
</evidence>
<dbReference type="Pfam" id="PF08742">
    <property type="entry name" value="C8"/>
    <property type="match status" value="2"/>
</dbReference>
<evidence type="ECO:0000256" key="2">
    <source>
        <dbReference type="ARBA" id="ARBA00023157"/>
    </source>
</evidence>
<keyword evidence="2" id="KW-1015">Disulfide bond</keyword>
<evidence type="ECO:0000256" key="3">
    <source>
        <dbReference type="ARBA" id="ARBA00023180"/>
    </source>
</evidence>
<evidence type="ECO:0008006" key="11">
    <source>
        <dbReference type="Google" id="ProtNLM"/>
    </source>
</evidence>
<dbReference type="InterPro" id="IPR050780">
    <property type="entry name" value="Mucin_vWF_Thrombospondin_sf"/>
</dbReference>
<dbReference type="InterPro" id="IPR002172">
    <property type="entry name" value="LDrepeatLR_classA_rpt"/>
</dbReference>
<dbReference type="Pfam" id="PF00094">
    <property type="entry name" value="VWD"/>
    <property type="match status" value="3"/>
</dbReference>
<dbReference type="SUPFAM" id="SSF57567">
    <property type="entry name" value="Serine protease inhibitors"/>
    <property type="match status" value="3"/>
</dbReference>
<feature type="region of interest" description="Disordered" evidence="6">
    <location>
        <begin position="897"/>
        <end position="976"/>
    </location>
</feature>
<evidence type="ECO:0000313" key="9">
    <source>
        <dbReference type="EMBL" id="KAK3093407.1"/>
    </source>
</evidence>
<evidence type="ECO:0000259" key="7">
    <source>
        <dbReference type="PROSITE" id="PS50026"/>
    </source>
</evidence>
<dbReference type="SMART" id="SM00216">
    <property type="entry name" value="VWD"/>
    <property type="match status" value="2"/>
</dbReference>
<gene>
    <name evidence="9" type="ORF">FSP39_015221</name>
</gene>
<comment type="caution">
    <text evidence="4">Lacks conserved residue(s) required for the propagation of feature annotation.</text>
</comment>
<dbReference type="Proteomes" id="UP001186944">
    <property type="component" value="Unassembled WGS sequence"/>
</dbReference>
<dbReference type="InterPro" id="IPR014853">
    <property type="entry name" value="VWF/SSPO/ZAN-like_Cys-rich_dom"/>
</dbReference>
<reference evidence="9" key="1">
    <citation type="submission" date="2019-08" db="EMBL/GenBank/DDBJ databases">
        <title>The improved chromosome-level genome for the pearl oyster Pinctada fucata martensii using PacBio sequencing and Hi-C.</title>
        <authorList>
            <person name="Zheng Z."/>
        </authorList>
    </citation>
    <scope>NUCLEOTIDE SEQUENCE</scope>
    <source>
        <strain evidence="9">ZZ-2019</strain>
        <tissue evidence="9">Adductor muscle</tissue>
    </source>
</reference>
<feature type="compositionally biased region" description="Acidic residues" evidence="6">
    <location>
        <begin position="900"/>
        <end position="910"/>
    </location>
</feature>
<proteinExistence type="predicted"/>
<dbReference type="PROSITE" id="PS50026">
    <property type="entry name" value="EGF_3"/>
    <property type="match status" value="1"/>
</dbReference>
<evidence type="ECO:0000256" key="1">
    <source>
        <dbReference type="ARBA" id="ARBA00022536"/>
    </source>
</evidence>
<evidence type="ECO:0000256" key="5">
    <source>
        <dbReference type="SAM" id="Coils"/>
    </source>
</evidence>
<evidence type="ECO:0000256" key="6">
    <source>
        <dbReference type="SAM" id="MobiDB-lite"/>
    </source>
</evidence>
<dbReference type="PROSITE" id="PS51233">
    <property type="entry name" value="VWFD"/>
    <property type="match status" value="3"/>
</dbReference>
<accession>A0AA88XWW2</accession>
<dbReference type="InterPro" id="IPR001846">
    <property type="entry name" value="VWF_type-D"/>
</dbReference>
<dbReference type="Pfam" id="PF12947">
    <property type="entry name" value="EGF_3"/>
    <property type="match status" value="1"/>
</dbReference>
<feature type="domain" description="VWFD" evidence="8">
    <location>
        <begin position="554"/>
        <end position="734"/>
    </location>
</feature>
<keyword evidence="1 4" id="KW-0245">EGF-like domain</keyword>
<keyword evidence="10" id="KW-1185">Reference proteome</keyword>
<dbReference type="Gene3D" id="2.10.25.10">
    <property type="entry name" value="Laminin"/>
    <property type="match status" value="5"/>
</dbReference>
<dbReference type="Pfam" id="PF01826">
    <property type="entry name" value="TIL"/>
    <property type="match status" value="2"/>
</dbReference>
<feature type="coiled-coil region" evidence="5">
    <location>
        <begin position="231"/>
        <end position="258"/>
    </location>
</feature>
<dbReference type="SMART" id="SM00832">
    <property type="entry name" value="C8"/>
    <property type="match status" value="2"/>
</dbReference>
<comment type="caution">
    <text evidence="9">The sequence shown here is derived from an EMBL/GenBank/DDBJ whole genome shotgun (WGS) entry which is preliminary data.</text>
</comment>
<evidence type="ECO:0000259" key="8">
    <source>
        <dbReference type="PROSITE" id="PS51233"/>
    </source>
</evidence>
<protein>
    <recommendedName>
        <fullName evidence="11">Zonadhesin</fullName>
    </recommendedName>
</protein>
<dbReference type="InterPro" id="IPR002919">
    <property type="entry name" value="TIL_dom"/>
</dbReference>
<evidence type="ECO:0000256" key="4">
    <source>
        <dbReference type="PROSITE-ProRule" id="PRU00076"/>
    </source>
</evidence>
<name>A0AA88XWW2_PINIB</name>
<feature type="domain" description="VWFD" evidence="8">
    <location>
        <begin position="1596"/>
        <end position="1783"/>
    </location>
</feature>
<sequence>MGTCSNTLTRFLDPENPCFLNVEVKLENRRNITFVSFVQSVRIEHLGYEIYLLKGKEILIEGEKVSIKGVMSLKNGLKIRNVGKEFIEVVSTACDIIIRFDGRHMVNVMVPKVYADAMTGICGDCNGIKDDLKTADGTDVSDRPQTMYREIGDSYIVEEFPFSDPQTCKPTPDFPVCKGQKEEITNKCKILLKAKPFKDCISAQKKTAKQIYRSCKIDICANIEQDEQFKNDLVCNALEELEQACLDAERDVEDWREYAKCPDPKCGPNESYEQGNDCERTCNDEIGITSGTDDVVCAMMPARMCLCKEGFVRDDNGSCIRPEQCVMTPTQCTIMEEDDCKVVGMEIVCTLDVGESVRSGDCRSNLTCGEDGLINVVIDQDECDADATCVSLDNGDRRCICNSGFAGNGFICNLSPPGPPEIVPPYPFPLPDFPNPVPDSCPKKMTVKVTCASINNKYRPCEKLKRKNVRIIGMSITQEHGGQCSEPGSYGFINDVAFVNKGCDADFKLCLESLKDKPCERPCSKNAECVNGHCKCKEGFMGVNNICRKIKNLCTCSASGSINYLTYDGKSIHFNGECGYKFTEYRNKKKSKCNFVVKVKNKFTTLDSKKGKGFVTTQAVVFRMKKRGLHVRIDKDKIMVNGKERALPVIFRGAGIYRSGSYVRIYHQRCGVLLSYDMDMNLVVSIDKKMLRKLSSLTGICGNCNDNQDDETSAEMINKEFGTSKKAKNKEKCENKPCESKRFFRSYERILCKSLNWASSRNENMKKCFEMSPHMNAAYQHACLEDSCSFTPPRPNMRIPFFPVGCSELEMYAFRCRQDFGLKVNWRKKVKKCTVEDKCGENMEYRSQVDGCPMSCGMPSGIPGCRMPEVAGCTCKHGYWRDGDKCVQPNECGEKPIVEVPEEPSPEPEPQEPPFEPPTTEEPPSETEPPPPPPTPPAPQTPPPPPPPSSLPPPTPSQPEPQPVPSMGATKTTPRAPIVTPEMETESIPLPTIPAPPPSEGEGEGCSEECETLASAWGIDASTLNCKGGECICSNGQELSSESGCEIAPECECPENMGCDENFRCVPLCICEERSDCAESNAKCNQDNVCECLDGYSGEDPSVECLPNEGAECQDEDCINGQCDRSMNQCVCNEGFEMMDGECQCPEGNIQMGSVCVEKCSSCPENEQCNDRTNECECKQGFIQMGSVCVEKCSSCPENEQCNDQTNECECKQGFIQMGSACVEKCSSCPENEQCNDQTNECECIQGFIPMGSACVEKCSSCPENEQCNDQTNECECKQGFIQMGSVCVEKCSSCPENEQCNDRTNECECIQGFIQMGSACVEKCSSCPENQHCNDLTNECECNDNFFRMGDSCVEKCSECQDNAHCNEITNNCECDSGFMPMGESCIEKCRDENCKSNEECKNNQCVCKQGFMKFGDACEEPCRNSMCPDNAACGTMSNKCECTEGFTMVDGKCEVVCTTSCHRNGECINGACQCKDGYQGDGVMECKEQCGDDLCHEDANCAKGKCKCNKDKPYGNGVDSCSDTCGGEICNKKAECVNDKCACKLQFYGDGTTCKKRCGPNEEECDLENGVCQKGSCMCKPRYVGNGLVCNKMCTCSVNGDPTYNTFDGASIRYMGHCKYTLSKYDGNDGCDFNVEVKNDKGDKLLDNVARTKYVEITIYGIKVRLGLGFETWVDGKDTGLPFIYNDGQLTIKRVGTYVIVESDIRCGVTLRWNGNSVAMLTVPQKYSDKLSGLCGNCDGTKNDLRTKEGEDVSKDKAKFSKIGNSYLVKDEDAPEGQSCEAQEVKDMCNRGFRNQAKRNNHCGNLLKNNKGSPFKKCMQAMPEVAKQYYDMCEQDYCANRKGQPRIIPTLMCNMMEAFSALCEKHGIKPSRNWRTYAFKKCQPKCPKNSFFRWYFNSCHNSCGERTAARSCKYPKMEGCYCRGNFLLSDGKCVRPKDCGCTTPMGGYVALGDTMLSDDCSQTLQCAKPRGRRNAKPILLPIGPGQICHPQAKCGAKDGKQQCMCMPGFKGDGVEECKADVECSVDEDIKDCVATTKLSGECYYKSKHNSECDFRVVMTKDRGQVLAYVMNGTSNAVQLIPGDMRSTCADFSLGEDNMLEVKEKICDCPSKGLDRFKTNDVCVIKEKTLQKDCKTIINLEGECFYKSKNRDCKYTTVIVSERGQDIAYLQFKGESEEIKLLPGDKASGCANVKFLGESKMRIVEKVCDCVEENSS</sequence>
<dbReference type="PANTHER" id="PTHR11339">
    <property type="entry name" value="EXTRACELLULAR MATRIX GLYCOPROTEIN RELATED"/>
    <property type="match status" value="1"/>
</dbReference>
<keyword evidence="3" id="KW-0325">Glycoprotein</keyword>
<dbReference type="PRINTS" id="PR00261">
    <property type="entry name" value="LDLRECEPTOR"/>
</dbReference>
<dbReference type="PROSITE" id="PS01186">
    <property type="entry name" value="EGF_2"/>
    <property type="match status" value="1"/>
</dbReference>
<feature type="domain" description="VWFD" evidence="8">
    <location>
        <begin position="1"/>
        <end position="169"/>
    </location>
</feature>
<organism evidence="9 10">
    <name type="scientific">Pinctada imbricata</name>
    <name type="common">Atlantic pearl-oyster</name>
    <name type="synonym">Pinctada martensii</name>
    <dbReference type="NCBI Taxonomy" id="66713"/>
    <lineage>
        <taxon>Eukaryota</taxon>
        <taxon>Metazoa</taxon>
        <taxon>Spiralia</taxon>
        <taxon>Lophotrochozoa</taxon>
        <taxon>Mollusca</taxon>
        <taxon>Bivalvia</taxon>
        <taxon>Autobranchia</taxon>
        <taxon>Pteriomorphia</taxon>
        <taxon>Pterioida</taxon>
        <taxon>Pterioidea</taxon>
        <taxon>Pteriidae</taxon>
        <taxon>Pinctada</taxon>
    </lineage>
</organism>
<dbReference type="CDD" id="cd19941">
    <property type="entry name" value="TIL"/>
    <property type="match status" value="3"/>
</dbReference>
<feature type="domain" description="EGF-like" evidence="7">
    <location>
        <begin position="379"/>
        <end position="413"/>
    </location>
</feature>
<dbReference type="PANTHER" id="PTHR11339:SF402">
    <property type="entry name" value="VWFD DOMAIN-CONTAINING PROTEIN"/>
    <property type="match status" value="1"/>
</dbReference>